<dbReference type="GO" id="GO:0003677">
    <property type="term" value="F:DNA binding"/>
    <property type="evidence" value="ECO:0007669"/>
    <property type="project" value="InterPro"/>
</dbReference>
<dbReference type="PANTHER" id="PTHR37529">
    <property type="entry name" value="TRANSPOSASE INSG FOR INSERTION SEQUENCE ELEMENT IS4-RELATED"/>
    <property type="match status" value="1"/>
</dbReference>
<protein>
    <submittedName>
        <fullName evidence="3">IS4 family transposase</fullName>
    </submittedName>
</protein>
<gene>
    <name evidence="3" type="ORF">P3W55_03190</name>
</gene>
<feature type="non-terminal residue" evidence="3">
    <location>
        <position position="249"/>
    </location>
</feature>
<proteinExistence type="predicted"/>
<dbReference type="Pfam" id="PF13006">
    <property type="entry name" value="Nterm_IS4"/>
    <property type="match status" value="1"/>
</dbReference>
<dbReference type="PANTHER" id="PTHR37529:SF1">
    <property type="entry name" value="TRANSPOSASE INSG FOR INSERTION SEQUENCE ELEMENT IS4-RELATED"/>
    <property type="match status" value="1"/>
</dbReference>
<evidence type="ECO:0000259" key="2">
    <source>
        <dbReference type="Pfam" id="PF13006"/>
    </source>
</evidence>
<feature type="domain" description="Transposase IS4-like" evidence="1">
    <location>
        <begin position="118"/>
        <end position="231"/>
    </location>
</feature>
<sequence>MASRPHALEGLGALLDPDIVKQAFETAGVSTIRKRRLPLESLVWCIIGMALFRRMSAWDVVNHMDIMLPGKRPLVAPSAVVQGRQRLGSEAVREVFTLTQQRWHEETKHPQWLGLTLLGVDGVVWNTPDTAENRACYGSATNQHGDGSFPQVRMVCQMELTSHLLISSTFEGYHSSEMKLAEQLIATTPNHSLTLFDKGFYSLGLLHHWQSHGEHRHWLIPLKKGTQYEVEHKLGRNDAQVVLRTSPQA</sequence>
<dbReference type="EMBL" id="JARJLR010000062">
    <property type="protein sequence ID" value="MDF3840710.1"/>
    <property type="molecule type" value="Genomic_DNA"/>
</dbReference>
<dbReference type="Pfam" id="PF01609">
    <property type="entry name" value="DDE_Tnp_1"/>
    <property type="match status" value="1"/>
</dbReference>
<comment type="caution">
    <text evidence="3">The sequence shown here is derived from an EMBL/GenBank/DDBJ whole genome shotgun (WGS) entry which is preliminary data.</text>
</comment>
<evidence type="ECO:0000313" key="3">
    <source>
        <dbReference type="EMBL" id="MDF3840710.1"/>
    </source>
</evidence>
<evidence type="ECO:0000313" key="4">
    <source>
        <dbReference type="Proteomes" id="UP001220662"/>
    </source>
</evidence>
<dbReference type="GO" id="GO:0004803">
    <property type="term" value="F:transposase activity"/>
    <property type="evidence" value="ECO:0007669"/>
    <property type="project" value="InterPro"/>
</dbReference>
<name>A0AAW6P1Z6_9PSED</name>
<dbReference type="AlphaFoldDB" id="A0AAW6P1Z6"/>
<dbReference type="InterPro" id="IPR024473">
    <property type="entry name" value="Transposases_IS4_N"/>
</dbReference>
<dbReference type="InterPro" id="IPR047952">
    <property type="entry name" value="Transpos_IS4"/>
</dbReference>
<evidence type="ECO:0000259" key="1">
    <source>
        <dbReference type="Pfam" id="PF01609"/>
    </source>
</evidence>
<dbReference type="NCBIfam" id="NF033592">
    <property type="entry name" value="transpos_IS4_1"/>
    <property type="match status" value="1"/>
</dbReference>
<accession>A0AAW6P1Z6</accession>
<dbReference type="Proteomes" id="UP001220662">
    <property type="component" value="Unassembled WGS sequence"/>
</dbReference>
<feature type="domain" description="Transposase IS4 N-terminal" evidence="2">
    <location>
        <begin position="6"/>
        <end position="97"/>
    </location>
</feature>
<dbReference type="InterPro" id="IPR002559">
    <property type="entry name" value="Transposase_11"/>
</dbReference>
<dbReference type="InterPro" id="IPR012337">
    <property type="entry name" value="RNaseH-like_sf"/>
</dbReference>
<dbReference type="SUPFAM" id="SSF53098">
    <property type="entry name" value="Ribonuclease H-like"/>
    <property type="match status" value="1"/>
</dbReference>
<organism evidence="3 4">
    <name type="scientific">Pseudomonas citronellolis</name>
    <dbReference type="NCBI Taxonomy" id="53408"/>
    <lineage>
        <taxon>Bacteria</taxon>
        <taxon>Pseudomonadati</taxon>
        <taxon>Pseudomonadota</taxon>
        <taxon>Gammaproteobacteria</taxon>
        <taxon>Pseudomonadales</taxon>
        <taxon>Pseudomonadaceae</taxon>
        <taxon>Pseudomonas</taxon>
    </lineage>
</organism>
<reference evidence="3" key="1">
    <citation type="submission" date="2023-03" db="EMBL/GenBank/DDBJ databases">
        <title>Draft assemblies of triclosan tolerant bacteria isolated from returned activated sludge.</title>
        <authorList>
            <person name="Van Hamelsveld S."/>
        </authorList>
    </citation>
    <scope>NUCLEOTIDE SEQUENCE</scope>
    <source>
        <strain evidence="3">GW210015_S63</strain>
    </source>
</reference>
<dbReference type="GO" id="GO:0006313">
    <property type="term" value="P:DNA transposition"/>
    <property type="evidence" value="ECO:0007669"/>
    <property type="project" value="InterPro"/>
</dbReference>